<keyword evidence="1" id="KW-0378">Hydrolase</keyword>
<dbReference type="Proteomes" id="UP000626148">
    <property type="component" value="Unassembled WGS sequence"/>
</dbReference>
<dbReference type="SUPFAM" id="SSF52799">
    <property type="entry name" value="(Phosphotyrosine protein) phosphatases II"/>
    <property type="match status" value="1"/>
</dbReference>
<reference evidence="3" key="2">
    <citation type="submission" date="2020-09" db="EMBL/GenBank/DDBJ databases">
        <authorList>
            <person name="Sun Q."/>
            <person name="Kim S."/>
        </authorList>
    </citation>
    <scope>NUCLEOTIDE SEQUENCE</scope>
    <source>
        <strain evidence="3">KCTC 22169</strain>
    </source>
</reference>
<dbReference type="Gene3D" id="3.90.190.10">
    <property type="entry name" value="Protein tyrosine phosphatase superfamily"/>
    <property type="match status" value="1"/>
</dbReference>
<dbReference type="PROSITE" id="PS00383">
    <property type="entry name" value="TYR_PHOSPHATASE_1"/>
    <property type="match status" value="1"/>
</dbReference>
<sequence>MNHTFWLEPNRIAGRSGPNKDPWDLTEIAEAGFKGILSVNNGEAVHETLIRHLGIDYAHIPLADNAPPREGDAAICLAALPRILSFIDQTLHRGPVLIHCRSGKDRTGLAMAAYLVQNKGLTVEAAMQRVLDVRPIAFSAEGWLAFCEAVLEEMTARR</sequence>
<dbReference type="InterPro" id="IPR000387">
    <property type="entry name" value="Tyr_Pase_dom"/>
</dbReference>
<comment type="caution">
    <text evidence="3">The sequence shown here is derived from an EMBL/GenBank/DDBJ whole genome shotgun (WGS) entry which is preliminary data.</text>
</comment>
<evidence type="ECO:0000256" key="1">
    <source>
        <dbReference type="ARBA" id="ARBA00022801"/>
    </source>
</evidence>
<dbReference type="PROSITE" id="PS50056">
    <property type="entry name" value="TYR_PHOSPHATASE_2"/>
    <property type="match status" value="1"/>
</dbReference>
<dbReference type="GO" id="GO:0016791">
    <property type="term" value="F:phosphatase activity"/>
    <property type="evidence" value="ECO:0007669"/>
    <property type="project" value="UniProtKB-ARBA"/>
</dbReference>
<organism evidence="3 4">
    <name type="scientific">Saccharospirillum salsuginis</name>
    <dbReference type="NCBI Taxonomy" id="418750"/>
    <lineage>
        <taxon>Bacteria</taxon>
        <taxon>Pseudomonadati</taxon>
        <taxon>Pseudomonadota</taxon>
        <taxon>Gammaproteobacteria</taxon>
        <taxon>Oceanospirillales</taxon>
        <taxon>Saccharospirillaceae</taxon>
        <taxon>Saccharospirillum</taxon>
    </lineage>
</organism>
<protein>
    <submittedName>
        <fullName evidence="3">Protein phosphatase</fullName>
    </submittedName>
</protein>
<evidence type="ECO:0000313" key="4">
    <source>
        <dbReference type="Proteomes" id="UP000626148"/>
    </source>
</evidence>
<dbReference type="InterPro" id="IPR016130">
    <property type="entry name" value="Tyr_Pase_AS"/>
</dbReference>
<dbReference type="RefSeq" id="WP_189610867.1">
    <property type="nucleotide sequence ID" value="NZ_BMXR01000008.1"/>
</dbReference>
<dbReference type="AlphaFoldDB" id="A0A918KHB0"/>
<feature type="domain" description="Tyrosine specific protein phosphatases" evidence="2">
    <location>
        <begin position="81"/>
        <end position="145"/>
    </location>
</feature>
<evidence type="ECO:0000313" key="3">
    <source>
        <dbReference type="EMBL" id="GGX63299.1"/>
    </source>
</evidence>
<reference evidence="3" key="1">
    <citation type="journal article" date="2014" name="Int. J. Syst. Evol. Microbiol.">
        <title>Complete genome sequence of Corynebacterium casei LMG S-19264T (=DSM 44701T), isolated from a smear-ripened cheese.</title>
        <authorList>
            <consortium name="US DOE Joint Genome Institute (JGI-PGF)"/>
            <person name="Walter F."/>
            <person name="Albersmeier A."/>
            <person name="Kalinowski J."/>
            <person name="Ruckert C."/>
        </authorList>
    </citation>
    <scope>NUCLEOTIDE SEQUENCE</scope>
    <source>
        <strain evidence="3">KCTC 22169</strain>
    </source>
</reference>
<name>A0A918KHB0_9GAMM</name>
<keyword evidence="4" id="KW-1185">Reference proteome</keyword>
<dbReference type="EMBL" id="BMXR01000008">
    <property type="protein sequence ID" value="GGX63299.1"/>
    <property type="molecule type" value="Genomic_DNA"/>
</dbReference>
<dbReference type="InterPro" id="IPR029021">
    <property type="entry name" value="Prot-tyrosine_phosphatase-like"/>
</dbReference>
<dbReference type="Pfam" id="PF22784">
    <property type="entry name" value="PTP-SAK"/>
    <property type="match status" value="1"/>
</dbReference>
<gene>
    <name evidence="3" type="ORF">GCM10007392_33990</name>
</gene>
<dbReference type="InterPro" id="IPR057023">
    <property type="entry name" value="PTP-SAK"/>
</dbReference>
<accession>A0A918KHB0</accession>
<proteinExistence type="predicted"/>
<dbReference type="FunFam" id="3.90.190.10:FF:000157">
    <property type="entry name" value="Protein-tyrosine phosphatase"/>
    <property type="match status" value="1"/>
</dbReference>
<evidence type="ECO:0000259" key="2">
    <source>
        <dbReference type="PROSITE" id="PS50056"/>
    </source>
</evidence>